<dbReference type="Proteomes" id="UP000481583">
    <property type="component" value="Unassembled WGS sequence"/>
</dbReference>
<name>A0A6G4TXD8_9ACTN</name>
<proteinExistence type="predicted"/>
<evidence type="ECO:0000313" key="3">
    <source>
        <dbReference type="Proteomes" id="UP000481583"/>
    </source>
</evidence>
<dbReference type="PANTHER" id="PTHR34853">
    <property type="match status" value="1"/>
</dbReference>
<dbReference type="Pfam" id="PF03583">
    <property type="entry name" value="LIP"/>
    <property type="match status" value="1"/>
</dbReference>
<gene>
    <name evidence="2" type="ORF">G5C51_07085</name>
</gene>
<reference evidence="2 3" key="1">
    <citation type="submission" date="2020-02" db="EMBL/GenBank/DDBJ databases">
        <title>Whole-genome analyses of novel actinobacteria.</title>
        <authorList>
            <person name="Sahin N."/>
        </authorList>
    </citation>
    <scope>NUCLEOTIDE SEQUENCE [LARGE SCALE GENOMIC DNA]</scope>
    <source>
        <strain evidence="2 3">A7024</strain>
    </source>
</reference>
<dbReference type="InterPro" id="IPR029058">
    <property type="entry name" value="AB_hydrolase_fold"/>
</dbReference>
<dbReference type="Gene3D" id="1.10.260.130">
    <property type="match status" value="1"/>
</dbReference>
<evidence type="ECO:0000256" key="1">
    <source>
        <dbReference type="SAM" id="SignalP"/>
    </source>
</evidence>
<protein>
    <submittedName>
        <fullName evidence="2">Lipase</fullName>
    </submittedName>
</protein>
<feature type="signal peptide" evidence="1">
    <location>
        <begin position="1"/>
        <end position="26"/>
    </location>
</feature>
<evidence type="ECO:0000313" key="2">
    <source>
        <dbReference type="EMBL" id="NGN63671.1"/>
    </source>
</evidence>
<dbReference type="RefSeq" id="WP_165233501.1">
    <property type="nucleotide sequence ID" value="NZ_JAAKZV010000019.1"/>
</dbReference>
<organism evidence="2 3">
    <name type="scientific">Streptomyces coryli</name>
    <dbReference type="NCBI Taxonomy" id="1128680"/>
    <lineage>
        <taxon>Bacteria</taxon>
        <taxon>Bacillati</taxon>
        <taxon>Actinomycetota</taxon>
        <taxon>Actinomycetes</taxon>
        <taxon>Kitasatosporales</taxon>
        <taxon>Streptomycetaceae</taxon>
        <taxon>Streptomyces</taxon>
    </lineage>
</organism>
<dbReference type="PANTHER" id="PTHR34853:SF1">
    <property type="entry name" value="LIPASE 5"/>
    <property type="match status" value="1"/>
</dbReference>
<dbReference type="EMBL" id="JAAKZV010000019">
    <property type="protein sequence ID" value="NGN63671.1"/>
    <property type="molecule type" value="Genomic_DNA"/>
</dbReference>
<sequence>MSRKLAAIAAALGLAFALPATGIADAAPTASAAAPGDLVTTSSTDFRTLNPQLSKAWHIEYGSTSGTDKPNTVSGTVIVPRDGRTGTRPLITYAVGTVGIDDSCAPSAGFPYGTTLEGNLIAQAIQRGYAVAVTDYEGLGTPGDHTYTVGRAAGTAMLDAARAAQKVPGARAAGVNENSPVGIMGYSQGGQAASWAAQLHKAYAPELKVKGTATGGVPADLMKAAEFNDGGLGSGLILMAAVGQNAAFPELKLDSYLNDRGRSLVGTIKKNCVAVNAVAGAFTKITDVTTKNPLEQPDWQARLAESKLGGTAPDAPVYLYHAQNDELIPRALGEGLRADWCAKGAPVSYKTIPVLEHVSGVIAETPSALSWLGDRFAGKPAAGNCG</sequence>
<comment type="caution">
    <text evidence="2">The sequence shown here is derived from an EMBL/GenBank/DDBJ whole genome shotgun (WGS) entry which is preliminary data.</text>
</comment>
<dbReference type="PIRSF" id="PIRSF029171">
    <property type="entry name" value="Esterase_LipA"/>
    <property type="match status" value="1"/>
</dbReference>
<dbReference type="InterPro" id="IPR005152">
    <property type="entry name" value="Lipase_secreted"/>
</dbReference>
<dbReference type="Gene3D" id="3.40.50.1820">
    <property type="entry name" value="alpha/beta hydrolase"/>
    <property type="match status" value="1"/>
</dbReference>
<feature type="chain" id="PRO_5026219087" evidence="1">
    <location>
        <begin position="27"/>
        <end position="386"/>
    </location>
</feature>
<dbReference type="AlphaFoldDB" id="A0A6G4TXD8"/>
<accession>A0A6G4TXD8</accession>
<keyword evidence="1" id="KW-0732">Signal</keyword>
<dbReference type="SUPFAM" id="SSF53474">
    <property type="entry name" value="alpha/beta-Hydrolases"/>
    <property type="match status" value="1"/>
</dbReference>
<dbReference type="GO" id="GO:0016042">
    <property type="term" value="P:lipid catabolic process"/>
    <property type="evidence" value="ECO:0007669"/>
    <property type="project" value="InterPro"/>
</dbReference>
<keyword evidence="3" id="KW-1185">Reference proteome</keyword>
<dbReference type="GO" id="GO:0004806">
    <property type="term" value="F:triacylglycerol lipase activity"/>
    <property type="evidence" value="ECO:0007669"/>
    <property type="project" value="InterPro"/>
</dbReference>